<gene>
    <name evidence="3" type="ORF">A0H81_06553</name>
    <name evidence="2" type="ORF">A0H81_15000</name>
</gene>
<proteinExistence type="predicted"/>
<comment type="caution">
    <text evidence="2">The sequence shown here is derived from an EMBL/GenBank/DDBJ whole genome shotgun (WGS) entry which is preliminary data.</text>
</comment>
<evidence type="ECO:0000313" key="2">
    <source>
        <dbReference type="EMBL" id="OBZ64831.1"/>
    </source>
</evidence>
<evidence type="ECO:0000313" key="4">
    <source>
        <dbReference type="Proteomes" id="UP000092993"/>
    </source>
</evidence>
<evidence type="ECO:0000256" key="1">
    <source>
        <dbReference type="SAM" id="Phobius"/>
    </source>
</evidence>
<accession>A0A1C7LJZ7</accession>
<keyword evidence="1" id="KW-1133">Transmembrane helix</keyword>
<evidence type="ECO:0000313" key="3">
    <source>
        <dbReference type="EMBL" id="OBZ73927.1"/>
    </source>
</evidence>
<protein>
    <submittedName>
        <fullName evidence="2">Uncharacterized protein</fullName>
    </submittedName>
</protein>
<dbReference type="EMBL" id="LUGG01000006">
    <property type="protein sequence ID" value="OBZ73927.1"/>
    <property type="molecule type" value="Genomic_DNA"/>
</dbReference>
<reference evidence="2 4" key="1">
    <citation type="submission" date="2016-03" db="EMBL/GenBank/DDBJ databases">
        <title>Whole genome sequencing of Grifola frondosa 9006-11.</title>
        <authorList>
            <person name="Min B."/>
            <person name="Park H."/>
            <person name="Kim J.-G."/>
            <person name="Cho H."/>
            <person name="Oh Y.-L."/>
            <person name="Kong W.-S."/>
            <person name="Choi I.-G."/>
        </authorList>
    </citation>
    <scope>NUCLEOTIDE SEQUENCE [LARGE SCALE GENOMIC DNA]</scope>
    <source>
        <strain evidence="2 4">9006-11</strain>
    </source>
</reference>
<dbReference type="EMBL" id="LUGG01000067">
    <property type="protein sequence ID" value="OBZ64831.1"/>
    <property type="molecule type" value="Genomic_DNA"/>
</dbReference>
<name>A0A1C7LJZ7_GRIFR</name>
<dbReference type="AlphaFoldDB" id="A0A1C7LJZ7"/>
<keyword evidence="4" id="KW-1185">Reference proteome</keyword>
<keyword evidence="1" id="KW-0472">Membrane</keyword>
<sequence length="68" mass="7816">MAGLKDKVSITEITNRIEDTLMGLYQARGYQEKDLDIALLYDLFFDIATLLALFPRYACRPSRRSNSI</sequence>
<feature type="transmembrane region" description="Helical" evidence="1">
    <location>
        <begin position="38"/>
        <end position="59"/>
    </location>
</feature>
<organism evidence="2 4">
    <name type="scientific">Grifola frondosa</name>
    <name type="common">Maitake</name>
    <name type="synonym">Polyporus frondosus</name>
    <dbReference type="NCBI Taxonomy" id="5627"/>
    <lineage>
        <taxon>Eukaryota</taxon>
        <taxon>Fungi</taxon>
        <taxon>Dikarya</taxon>
        <taxon>Basidiomycota</taxon>
        <taxon>Agaricomycotina</taxon>
        <taxon>Agaricomycetes</taxon>
        <taxon>Polyporales</taxon>
        <taxon>Grifolaceae</taxon>
        <taxon>Grifola</taxon>
    </lineage>
</organism>
<keyword evidence="1" id="KW-0812">Transmembrane</keyword>
<dbReference type="Proteomes" id="UP000092993">
    <property type="component" value="Unassembled WGS sequence"/>
</dbReference>